<dbReference type="EMBL" id="WHWB01032604">
    <property type="protein sequence ID" value="KAJ7424888.1"/>
    <property type="molecule type" value="Genomic_DNA"/>
</dbReference>
<dbReference type="PROSITE" id="PS50158">
    <property type="entry name" value="ZF_CCHC"/>
    <property type="match status" value="1"/>
</dbReference>
<keyword evidence="1" id="KW-0519">Myristate</keyword>
<organism evidence="4 5">
    <name type="scientific">Willisornis vidua</name>
    <name type="common">Xingu scale-backed antbird</name>
    <dbReference type="NCBI Taxonomy" id="1566151"/>
    <lineage>
        <taxon>Eukaryota</taxon>
        <taxon>Metazoa</taxon>
        <taxon>Chordata</taxon>
        <taxon>Craniata</taxon>
        <taxon>Vertebrata</taxon>
        <taxon>Euteleostomi</taxon>
        <taxon>Archelosauria</taxon>
        <taxon>Archosauria</taxon>
        <taxon>Dinosauria</taxon>
        <taxon>Saurischia</taxon>
        <taxon>Theropoda</taxon>
        <taxon>Coelurosauria</taxon>
        <taxon>Aves</taxon>
        <taxon>Neognathae</taxon>
        <taxon>Neoaves</taxon>
        <taxon>Telluraves</taxon>
        <taxon>Australaves</taxon>
        <taxon>Passeriformes</taxon>
        <taxon>Thamnophilidae</taxon>
        <taxon>Willisornis</taxon>
    </lineage>
</organism>
<dbReference type="PANTHER" id="PTHR40389:SF2">
    <property type="entry name" value="ENDOGENOUS RETROVIRUS GROUP K MEMBER 24 GAG POLYPROTEIN-RELATED"/>
    <property type="match status" value="1"/>
</dbReference>
<dbReference type="Gene3D" id="1.10.1200.30">
    <property type="match status" value="1"/>
</dbReference>
<keyword evidence="1" id="KW-0449">Lipoprotein</keyword>
<proteinExistence type="predicted"/>
<evidence type="ECO:0000313" key="5">
    <source>
        <dbReference type="Proteomes" id="UP001145742"/>
    </source>
</evidence>
<keyword evidence="2" id="KW-0479">Metal-binding</keyword>
<gene>
    <name evidence="4" type="ORF">WISP_26192</name>
</gene>
<evidence type="ECO:0000259" key="3">
    <source>
        <dbReference type="PROSITE" id="PS50158"/>
    </source>
</evidence>
<dbReference type="InterPro" id="IPR050195">
    <property type="entry name" value="Primate_lentivir_Gag_pol-like"/>
</dbReference>
<dbReference type="SUPFAM" id="SSF47353">
    <property type="entry name" value="Retrovirus capsid dimerization domain-like"/>
    <property type="match status" value="1"/>
</dbReference>
<keyword evidence="2" id="KW-0862">Zinc</keyword>
<feature type="domain" description="CCHC-type" evidence="3">
    <location>
        <begin position="170"/>
        <end position="186"/>
    </location>
</feature>
<dbReference type="Pfam" id="PF00098">
    <property type="entry name" value="zf-CCHC"/>
    <property type="match status" value="1"/>
</dbReference>
<dbReference type="InterPro" id="IPR001878">
    <property type="entry name" value="Znf_CCHC"/>
</dbReference>
<reference evidence="4" key="1">
    <citation type="submission" date="2019-10" db="EMBL/GenBank/DDBJ databases">
        <authorList>
            <person name="Soares A.E.R."/>
            <person name="Aleixo A."/>
            <person name="Schneider P."/>
            <person name="Miyaki C.Y."/>
            <person name="Schneider M.P."/>
            <person name="Mello C."/>
            <person name="Vasconcelos A.T.R."/>
        </authorList>
    </citation>
    <scope>NUCLEOTIDE SEQUENCE</scope>
    <source>
        <tissue evidence="4">Muscle</tissue>
    </source>
</reference>
<dbReference type="Gene3D" id="4.10.60.10">
    <property type="entry name" value="Zinc finger, CCHC-type"/>
    <property type="match status" value="1"/>
</dbReference>
<comment type="caution">
    <text evidence="4">The sequence shown here is derived from an EMBL/GenBank/DDBJ whole genome shotgun (WGS) entry which is preliminary data.</text>
</comment>
<dbReference type="SUPFAM" id="SSF57756">
    <property type="entry name" value="Retrovirus zinc finger-like domains"/>
    <property type="match status" value="1"/>
</dbReference>
<dbReference type="SMART" id="SM00343">
    <property type="entry name" value="ZnF_C2HC"/>
    <property type="match status" value="1"/>
</dbReference>
<sequence>MLFGLGDYAFNATQMTIPTEHLITTKNLAFSALQTVAEASQVTPPFQSMFQGPEQPFMHFAERLKEAITRETKEQTVQDILFKQLAISNANAQCQPVLRALKDPTPLEMVKACKDLTQTDKLANTLADAQKSVANSIGSHLAKSNKQLVKEVAKEVTQAFAAAANPINIKCFNCGESGHFKTNCPKAQAPKPVPPGLCPKCRKGSGPRWVPSRCVRFHQDSTNVNWTLAEEEEEWHLDTMFAKEKGFSPTP</sequence>
<protein>
    <recommendedName>
        <fullName evidence="3">CCHC-type domain-containing protein</fullName>
    </recommendedName>
</protein>
<dbReference type="Pfam" id="PF19317">
    <property type="entry name" value="Gag_p24_C"/>
    <property type="match status" value="1"/>
</dbReference>
<name>A0ABQ9DLR4_9PASS</name>
<dbReference type="InterPro" id="IPR045345">
    <property type="entry name" value="Gag_p24_C"/>
</dbReference>
<dbReference type="PANTHER" id="PTHR40389">
    <property type="entry name" value="ENDOGENOUS RETROVIRUS GROUP K MEMBER 24 GAG POLYPROTEIN-RELATED"/>
    <property type="match status" value="1"/>
</dbReference>
<accession>A0ABQ9DLR4</accession>
<evidence type="ECO:0000256" key="2">
    <source>
        <dbReference type="PROSITE-ProRule" id="PRU00047"/>
    </source>
</evidence>
<dbReference type="InterPro" id="IPR036875">
    <property type="entry name" value="Znf_CCHC_sf"/>
</dbReference>
<dbReference type="Proteomes" id="UP001145742">
    <property type="component" value="Unassembled WGS sequence"/>
</dbReference>
<dbReference type="InterPro" id="IPR008916">
    <property type="entry name" value="Retrov_capsid_C"/>
</dbReference>
<evidence type="ECO:0000256" key="1">
    <source>
        <dbReference type="ARBA" id="ARBA00022707"/>
    </source>
</evidence>
<keyword evidence="5" id="KW-1185">Reference proteome</keyword>
<evidence type="ECO:0000313" key="4">
    <source>
        <dbReference type="EMBL" id="KAJ7424888.1"/>
    </source>
</evidence>
<keyword evidence="2" id="KW-0863">Zinc-finger</keyword>